<dbReference type="AlphaFoldDB" id="A0AAV7WZX0"/>
<protein>
    <submittedName>
        <fullName evidence="1">Uncharacterized protein</fullName>
    </submittedName>
</protein>
<organism evidence="1 2">
    <name type="scientific">Pleurodeles waltl</name>
    <name type="common">Iberian ribbed newt</name>
    <dbReference type="NCBI Taxonomy" id="8319"/>
    <lineage>
        <taxon>Eukaryota</taxon>
        <taxon>Metazoa</taxon>
        <taxon>Chordata</taxon>
        <taxon>Craniata</taxon>
        <taxon>Vertebrata</taxon>
        <taxon>Euteleostomi</taxon>
        <taxon>Amphibia</taxon>
        <taxon>Batrachia</taxon>
        <taxon>Caudata</taxon>
        <taxon>Salamandroidea</taxon>
        <taxon>Salamandridae</taxon>
        <taxon>Pleurodelinae</taxon>
        <taxon>Pleurodeles</taxon>
    </lineage>
</organism>
<dbReference type="EMBL" id="JANPWB010000001">
    <property type="protein sequence ID" value="KAJ1217404.1"/>
    <property type="molecule type" value="Genomic_DNA"/>
</dbReference>
<dbReference type="Gene3D" id="3.10.10.10">
    <property type="entry name" value="HIV Type 1 Reverse Transcriptase, subunit A, domain 1"/>
    <property type="match status" value="1"/>
</dbReference>
<keyword evidence="2" id="KW-1185">Reference proteome</keyword>
<accession>A0AAV7WZX0</accession>
<dbReference type="InterPro" id="IPR051320">
    <property type="entry name" value="Viral_Replic_Matur_Polypro"/>
</dbReference>
<name>A0AAV7WZX0_PLEWA</name>
<gene>
    <name evidence="1" type="ORF">NDU88_004998</name>
</gene>
<reference evidence="1" key="1">
    <citation type="journal article" date="2022" name="bioRxiv">
        <title>Sequencing and chromosome-scale assembly of the giantPleurodeles waltlgenome.</title>
        <authorList>
            <person name="Brown T."/>
            <person name="Elewa A."/>
            <person name="Iarovenko S."/>
            <person name="Subramanian E."/>
            <person name="Araus A.J."/>
            <person name="Petzold A."/>
            <person name="Susuki M."/>
            <person name="Suzuki K.-i.T."/>
            <person name="Hayashi T."/>
            <person name="Toyoda A."/>
            <person name="Oliveira C."/>
            <person name="Osipova E."/>
            <person name="Leigh N.D."/>
            <person name="Simon A."/>
            <person name="Yun M.H."/>
        </authorList>
    </citation>
    <scope>NUCLEOTIDE SEQUENCE</scope>
    <source>
        <strain evidence="1">20211129_DDA</strain>
        <tissue evidence="1">Liver</tissue>
    </source>
</reference>
<dbReference type="SUPFAM" id="SSF56672">
    <property type="entry name" value="DNA/RNA polymerases"/>
    <property type="match status" value="1"/>
</dbReference>
<evidence type="ECO:0000313" key="2">
    <source>
        <dbReference type="Proteomes" id="UP001066276"/>
    </source>
</evidence>
<dbReference type="PANTHER" id="PTHR33064:SF37">
    <property type="entry name" value="RIBONUCLEASE H"/>
    <property type="match status" value="1"/>
</dbReference>
<dbReference type="Proteomes" id="UP001066276">
    <property type="component" value="Chromosome 1_1"/>
</dbReference>
<sequence length="230" mass="25706">METRCTTLEVLVAKQKSRQNPKISSAVQVRALVRKENCDPYTWDGTVSDNDWNCEDEVEAHVAELDAEVTLINGNPKRLPGKSVIINGYGGVEAEAKPVKLKLSIGKGPPFSPEVLIAEVPEYIIGMDLLLGKTTDTQWGTFTFDVRSVHMKKSMTVLIGHEKWSPLHVPPPKEPVYIKQYRIPGGHKEISETIQRLLDAGVLRPAVSPFKSPIWPVKKPDDTHRMTVDY</sequence>
<dbReference type="InterPro" id="IPR043502">
    <property type="entry name" value="DNA/RNA_pol_sf"/>
</dbReference>
<evidence type="ECO:0000313" key="1">
    <source>
        <dbReference type="EMBL" id="KAJ1217404.1"/>
    </source>
</evidence>
<proteinExistence type="predicted"/>
<dbReference type="PANTHER" id="PTHR33064">
    <property type="entry name" value="POL PROTEIN"/>
    <property type="match status" value="1"/>
</dbReference>
<comment type="caution">
    <text evidence="1">The sequence shown here is derived from an EMBL/GenBank/DDBJ whole genome shotgun (WGS) entry which is preliminary data.</text>
</comment>